<accession>A0ABP1NG05</accession>
<comment type="similarity">
    <text evidence="1">Belongs to the PAIP2 family.</text>
</comment>
<reference evidence="4 5" key="1">
    <citation type="submission" date="2024-08" db="EMBL/GenBank/DDBJ databases">
        <authorList>
            <person name="Will J Nash"/>
            <person name="Angela Man"/>
            <person name="Seanna McTaggart"/>
            <person name="Kendall Baker"/>
            <person name="Tom Barker"/>
            <person name="Leah Catchpole"/>
            <person name="Alex Durrant"/>
            <person name="Karim Gharbi"/>
            <person name="Naomi Irish"/>
            <person name="Gemy Kaithakottil"/>
            <person name="Debby Ku"/>
            <person name="Aaliyah Providence"/>
            <person name="Felix Shaw"/>
            <person name="David Swarbreck"/>
            <person name="Chris Watkins"/>
            <person name="Ann M. McCartney"/>
            <person name="Giulio Formenti"/>
            <person name="Alice Mouton"/>
            <person name="Noel Vella"/>
            <person name="Bjorn M von Reumont"/>
            <person name="Adriana Vella"/>
            <person name="Wilfried Haerty"/>
        </authorList>
    </citation>
    <scope>NUCLEOTIDE SEQUENCE [LARGE SCALE GENOMIC DNA]</scope>
</reference>
<evidence type="ECO:0000256" key="2">
    <source>
        <dbReference type="ARBA" id="ARBA00022843"/>
    </source>
</evidence>
<dbReference type="PANTHER" id="PTHR13154">
    <property type="entry name" value="POLYADENYLATE-BINDING PROTEIN-INTERACTING PROTEIN 2"/>
    <property type="match status" value="1"/>
</dbReference>
<evidence type="ECO:0008006" key="6">
    <source>
        <dbReference type="Google" id="ProtNLM"/>
    </source>
</evidence>
<dbReference type="EMBL" id="CAXAJV020001288">
    <property type="protein sequence ID" value="CAL7938445.1"/>
    <property type="molecule type" value="Genomic_DNA"/>
</dbReference>
<protein>
    <recommendedName>
        <fullName evidence="6">Polyadenylate-binding protein-interacting protein 2</fullName>
    </recommendedName>
</protein>
<evidence type="ECO:0000256" key="1">
    <source>
        <dbReference type="ARBA" id="ARBA00006858"/>
    </source>
</evidence>
<dbReference type="Proteomes" id="UP001642520">
    <property type="component" value="Unassembled WGS sequence"/>
</dbReference>
<evidence type="ECO:0000256" key="3">
    <source>
        <dbReference type="ARBA" id="ARBA00022845"/>
    </source>
</evidence>
<gene>
    <name evidence="4" type="ORF">XYLVIOL_LOCUS3288</name>
</gene>
<evidence type="ECO:0000313" key="4">
    <source>
        <dbReference type="EMBL" id="CAL7938445.1"/>
    </source>
</evidence>
<organism evidence="4 5">
    <name type="scientific">Xylocopa violacea</name>
    <name type="common">Violet carpenter bee</name>
    <name type="synonym">Apis violacea</name>
    <dbReference type="NCBI Taxonomy" id="135666"/>
    <lineage>
        <taxon>Eukaryota</taxon>
        <taxon>Metazoa</taxon>
        <taxon>Ecdysozoa</taxon>
        <taxon>Arthropoda</taxon>
        <taxon>Hexapoda</taxon>
        <taxon>Insecta</taxon>
        <taxon>Pterygota</taxon>
        <taxon>Neoptera</taxon>
        <taxon>Endopterygota</taxon>
        <taxon>Hymenoptera</taxon>
        <taxon>Apocrita</taxon>
        <taxon>Aculeata</taxon>
        <taxon>Apoidea</taxon>
        <taxon>Anthophila</taxon>
        <taxon>Apidae</taxon>
        <taxon>Xylocopa</taxon>
        <taxon>Xylocopa</taxon>
    </lineage>
</organism>
<dbReference type="PANTHER" id="PTHR13154:SF6">
    <property type="entry name" value="GEO05078P1"/>
    <property type="match status" value="1"/>
</dbReference>
<name>A0ABP1NG05_XYLVO</name>
<keyword evidence="3" id="KW-0810">Translation regulation</keyword>
<comment type="caution">
    <text evidence="4">The sequence shown here is derived from an EMBL/GenBank/DDBJ whole genome shotgun (WGS) entry which is preliminary data.</text>
</comment>
<dbReference type="InterPro" id="IPR009818">
    <property type="entry name" value="PAM2_motif"/>
</dbReference>
<keyword evidence="2" id="KW-0832">Ubl conjugation</keyword>
<evidence type="ECO:0000313" key="5">
    <source>
        <dbReference type="Proteomes" id="UP001642520"/>
    </source>
</evidence>
<dbReference type="InterPro" id="IPR040396">
    <property type="entry name" value="PAIP2-like"/>
</dbReference>
<dbReference type="Pfam" id="PF07145">
    <property type="entry name" value="PAM2"/>
    <property type="match status" value="1"/>
</dbReference>
<proteinExistence type="inferred from homology"/>
<sequence>MKMKIPNNRSGNDYGHDTGIISYMDNSFDSEIDVPGTEESDFSEYLWMENEEEFDKEVIQQLMEEELTEECLKAMWEDERQHERNTNSIAWSTATSMPDNGTELCQQLGNLKVHDDLAKQSTLNPNAAEFIPAFKLTVTSVSTPPEVAAESS</sequence>
<keyword evidence="5" id="KW-1185">Reference proteome</keyword>